<accession>A0A8J5X530</accession>
<feature type="domain" description="CRAL-TRIO" evidence="2">
    <location>
        <begin position="114"/>
        <end position="284"/>
    </location>
</feature>
<keyword evidence="4" id="KW-1185">Reference proteome</keyword>
<evidence type="ECO:0000259" key="2">
    <source>
        <dbReference type="PROSITE" id="PS50191"/>
    </source>
</evidence>
<dbReference type="InterPro" id="IPR001251">
    <property type="entry name" value="CRAL-TRIO_dom"/>
</dbReference>
<comment type="caution">
    <text evidence="3">The sequence shown here is derived from an EMBL/GenBank/DDBJ whole genome shotgun (WGS) entry which is preliminary data.</text>
</comment>
<dbReference type="Gene3D" id="3.40.525.10">
    <property type="entry name" value="CRAL-TRIO lipid binding domain"/>
    <property type="match status" value="1"/>
</dbReference>
<organism evidence="3 4">
    <name type="scientific">Diacronema lutheri</name>
    <name type="common">Unicellular marine alga</name>
    <name type="synonym">Monochrysis lutheri</name>
    <dbReference type="NCBI Taxonomy" id="2081491"/>
    <lineage>
        <taxon>Eukaryota</taxon>
        <taxon>Haptista</taxon>
        <taxon>Haptophyta</taxon>
        <taxon>Pavlovophyceae</taxon>
        <taxon>Pavlovales</taxon>
        <taxon>Pavlovaceae</taxon>
        <taxon>Diacronema</taxon>
    </lineage>
</organism>
<gene>
    <name evidence="3" type="ORF">KFE25_002330</name>
</gene>
<dbReference type="InterPro" id="IPR036865">
    <property type="entry name" value="CRAL-TRIO_dom_sf"/>
</dbReference>
<dbReference type="PANTHER" id="PTHR45657:SF1">
    <property type="entry name" value="CRAL-TRIO DOMAIN-CONTAINING PROTEIN YKL091C-RELATED"/>
    <property type="match status" value="1"/>
</dbReference>
<dbReference type="PROSITE" id="PS50191">
    <property type="entry name" value="CRAL_TRIO"/>
    <property type="match status" value="1"/>
</dbReference>
<dbReference type="InterPro" id="IPR051026">
    <property type="entry name" value="PI/PC_transfer"/>
</dbReference>
<evidence type="ECO:0000313" key="4">
    <source>
        <dbReference type="Proteomes" id="UP000751190"/>
    </source>
</evidence>
<dbReference type="CDD" id="cd00170">
    <property type="entry name" value="SEC14"/>
    <property type="match status" value="1"/>
</dbReference>
<dbReference type="PANTHER" id="PTHR45657">
    <property type="entry name" value="CRAL-TRIO DOMAIN-CONTAINING PROTEIN YKL091C-RELATED"/>
    <property type="match status" value="1"/>
</dbReference>
<evidence type="ECO:0000256" key="1">
    <source>
        <dbReference type="SAM" id="MobiDB-lite"/>
    </source>
</evidence>
<sequence length="314" mass="35111">MAASPRASNALHFARWRGVVLLGVLGAWLAAHLGGRRLGLAPTAPAEPVADAARARSWRRPRGAPGAAPDEPPVPANFLRAEPTAERARARWQQTLRWRADERVDVILSEPNAVFYALKAHYPHYLHLPDKEGHLTYWELPGRLNLGALKKLGVDPSRGYRHYVWHTEYTWQLAAPKEGAQATVLFDAAGFGWDQLSFELLELIKRIVYFTNQHYPHRAARIIVLNTPAWYGALHSMLKPIMSDVCETKLVFLSPQQVAAGDLTRWIDAANLPAQYGGKSRLQLGESRHEKAMRAFVDKANRRAGVRPVQPLAV</sequence>
<dbReference type="AlphaFoldDB" id="A0A8J5X530"/>
<dbReference type="OrthoDB" id="1434354at2759"/>
<dbReference type="OMA" id="ECACENC"/>
<reference evidence="3" key="1">
    <citation type="submission" date="2021-05" db="EMBL/GenBank/DDBJ databases">
        <title>The genome of the haptophyte Pavlova lutheri (Diacronema luteri, Pavlovales) - a model for lipid biosynthesis in eukaryotic algae.</title>
        <authorList>
            <person name="Hulatt C.J."/>
            <person name="Posewitz M.C."/>
        </authorList>
    </citation>
    <scope>NUCLEOTIDE SEQUENCE</scope>
    <source>
        <strain evidence="3">NIVA-4/92</strain>
    </source>
</reference>
<dbReference type="EMBL" id="JAGTXO010000027">
    <property type="protein sequence ID" value="KAG8461141.1"/>
    <property type="molecule type" value="Genomic_DNA"/>
</dbReference>
<dbReference type="SMART" id="SM00516">
    <property type="entry name" value="SEC14"/>
    <property type="match status" value="1"/>
</dbReference>
<name>A0A8J5X530_DIALT</name>
<protein>
    <recommendedName>
        <fullName evidence="2">CRAL-TRIO domain-containing protein</fullName>
    </recommendedName>
</protein>
<dbReference type="SUPFAM" id="SSF52087">
    <property type="entry name" value="CRAL/TRIO domain"/>
    <property type="match status" value="1"/>
</dbReference>
<feature type="region of interest" description="Disordered" evidence="1">
    <location>
        <begin position="51"/>
        <end position="76"/>
    </location>
</feature>
<proteinExistence type="predicted"/>
<dbReference type="Pfam" id="PF00650">
    <property type="entry name" value="CRAL_TRIO"/>
    <property type="match status" value="1"/>
</dbReference>
<dbReference type="Proteomes" id="UP000751190">
    <property type="component" value="Unassembled WGS sequence"/>
</dbReference>
<evidence type="ECO:0000313" key="3">
    <source>
        <dbReference type="EMBL" id="KAG8461141.1"/>
    </source>
</evidence>